<evidence type="ECO:0000256" key="5">
    <source>
        <dbReference type="SAM" id="Phobius"/>
    </source>
</evidence>
<dbReference type="NCBIfam" id="TIGR02537">
    <property type="entry name" value="arch_flag_Nterm"/>
    <property type="match status" value="1"/>
</dbReference>
<dbReference type="AlphaFoldDB" id="A0A811TEJ1"/>
<comment type="similarity">
    <text evidence="2 4">Belongs to the archaeal flagellin family.</text>
</comment>
<evidence type="ECO:0000313" key="7">
    <source>
        <dbReference type="Proteomes" id="UP000634805"/>
    </source>
</evidence>
<dbReference type="GO" id="GO:0005198">
    <property type="term" value="F:structural molecule activity"/>
    <property type="evidence" value="ECO:0007669"/>
    <property type="project" value="InterPro"/>
</dbReference>
<keyword evidence="6" id="KW-0282">Flagellum</keyword>
<dbReference type="InterPro" id="IPR002774">
    <property type="entry name" value="Flagellin_arc-type"/>
</dbReference>
<protein>
    <recommendedName>
        <fullName evidence="4">Flagellin</fullName>
    </recommendedName>
</protein>
<dbReference type="GO" id="GO:0097588">
    <property type="term" value="P:archaeal or bacterial-type flagellum-dependent cell motility"/>
    <property type="evidence" value="ECO:0007669"/>
    <property type="project" value="InterPro"/>
</dbReference>
<dbReference type="EMBL" id="CAJHIS010000008">
    <property type="protein sequence ID" value="CAD6492927.1"/>
    <property type="molecule type" value="Genomic_DNA"/>
</dbReference>
<keyword evidence="5" id="KW-0472">Membrane</keyword>
<keyword evidence="5" id="KW-1133">Transmembrane helix</keyword>
<accession>A0A811TEJ1</accession>
<reference evidence="6" key="1">
    <citation type="submission" date="2020-10" db="EMBL/GenBank/DDBJ databases">
        <authorList>
            <person name="Hahn C.J."/>
            <person name="Laso-Perez R."/>
            <person name="Vulcano F."/>
            <person name="Vaziourakis K.-M."/>
            <person name="Stokke R."/>
            <person name="Steen I.H."/>
            <person name="Teske A."/>
            <person name="Boetius A."/>
            <person name="Liebeke M."/>
            <person name="Amann R."/>
            <person name="Knittel K."/>
        </authorList>
    </citation>
    <scope>NUCLEOTIDE SEQUENCE</scope>
    <source>
        <strain evidence="6">Gfbio:e3339647-f889-4370-9287-4fb5cb688e4c:AG392D22_GoMArc1</strain>
    </source>
</reference>
<keyword evidence="6" id="KW-0969">Cilium</keyword>
<proteinExistence type="inferred from homology"/>
<keyword evidence="3 4" id="KW-0974">Archaeal flagellum</keyword>
<dbReference type="PANTHER" id="PTHR35903:SF1">
    <property type="entry name" value="FLAGELLIN B1"/>
    <property type="match status" value="1"/>
</dbReference>
<dbReference type="PANTHER" id="PTHR35903">
    <property type="entry name" value="FLAGELLIN B1"/>
    <property type="match status" value="1"/>
</dbReference>
<evidence type="ECO:0000256" key="1">
    <source>
        <dbReference type="ARBA" id="ARBA00004618"/>
    </source>
</evidence>
<comment type="subcellular location">
    <subcellularLocation>
        <location evidence="1 4">Archaeal flagellum</location>
    </subcellularLocation>
</comment>
<dbReference type="Pfam" id="PF01917">
    <property type="entry name" value="Flagellin_arch-type"/>
    <property type="match status" value="1"/>
</dbReference>
<comment type="function">
    <text evidence="4">Flagellin is the subunit protein which polymerizes to form the filaments of archaeal flagella.</text>
</comment>
<keyword evidence="5" id="KW-0812">Transmembrane</keyword>
<feature type="transmembrane region" description="Helical" evidence="5">
    <location>
        <begin position="12"/>
        <end position="38"/>
    </location>
</feature>
<evidence type="ECO:0000256" key="3">
    <source>
        <dbReference type="ARBA" id="ARBA00022440"/>
    </source>
</evidence>
<comment type="caution">
    <text evidence="6">The sequence shown here is derived from an EMBL/GenBank/DDBJ whole genome shotgun (WGS) entry which is preliminary data.</text>
</comment>
<organism evidence="6 7">
    <name type="scientific">Candidatus Argoarchaeum ethanivorans</name>
    <dbReference type="NCBI Taxonomy" id="2608793"/>
    <lineage>
        <taxon>Archaea</taxon>
        <taxon>Methanobacteriati</taxon>
        <taxon>Methanobacteriota</taxon>
        <taxon>Stenosarchaea group</taxon>
        <taxon>Methanomicrobia</taxon>
        <taxon>Methanosarcinales</taxon>
        <taxon>Methanosarcinales incertae sedis</taxon>
        <taxon>GOM Arc I cluster</taxon>
        <taxon>Candidatus Argoarchaeum</taxon>
    </lineage>
</organism>
<evidence type="ECO:0000256" key="4">
    <source>
        <dbReference type="RuleBase" id="RU361282"/>
    </source>
</evidence>
<sequence>MKKTKTLFRNEDGAVGIGTLIIFIAMVLVAAVAAGVLISTSGTLQQKAQTTGTETIAEISSNLMVDTIVGEKSSSTALNFTHINITISPNAGSAKIDLSQMIIKVSNGTRMVDNLVYNTTTDGIADNETFIVTELRDEDGSFTEATPVINTGDLVYITLKVDPLADANDSICIDFPARRPFHLELIPEFGATAIIDTTTPSTYGVDTIISLYP</sequence>
<gene>
    <name evidence="6" type="primary">flaB2_2</name>
    <name evidence="6" type="ORF">EMLJLAPB_00394</name>
</gene>
<evidence type="ECO:0000313" key="6">
    <source>
        <dbReference type="EMBL" id="CAD6492927.1"/>
    </source>
</evidence>
<keyword evidence="6" id="KW-0966">Cell projection</keyword>
<evidence type="ECO:0000256" key="2">
    <source>
        <dbReference type="ARBA" id="ARBA00010256"/>
    </source>
</evidence>
<name>A0A811TEJ1_9EURY</name>
<dbReference type="Proteomes" id="UP000634805">
    <property type="component" value="Unassembled WGS sequence"/>
</dbReference>
<dbReference type="InterPro" id="IPR013373">
    <property type="entry name" value="Flagellin/pilin_N_arc"/>
</dbReference>
<dbReference type="GO" id="GO:0097589">
    <property type="term" value="C:archaeal-type flagellum"/>
    <property type="evidence" value="ECO:0007669"/>
    <property type="project" value="UniProtKB-SubCell"/>
</dbReference>